<evidence type="ECO:0000256" key="3">
    <source>
        <dbReference type="ARBA" id="ARBA00022692"/>
    </source>
</evidence>
<dbReference type="InterPro" id="IPR046342">
    <property type="entry name" value="CBS_dom_sf"/>
</dbReference>
<dbReference type="Pfam" id="PF00571">
    <property type="entry name" value="CBS"/>
    <property type="match status" value="1"/>
</dbReference>
<reference evidence="11" key="1">
    <citation type="submission" date="2018-06" db="EMBL/GenBank/DDBJ databases">
        <authorList>
            <person name="Zhirakovskaya E."/>
        </authorList>
    </citation>
    <scope>NUCLEOTIDE SEQUENCE</scope>
</reference>
<dbReference type="InterPro" id="IPR016169">
    <property type="entry name" value="FAD-bd_PCMH_sub2"/>
</dbReference>
<feature type="domain" description="CBS" evidence="9">
    <location>
        <begin position="307"/>
        <end position="364"/>
    </location>
</feature>
<comment type="subcellular location">
    <subcellularLocation>
        <location evidence="1">Cell membrane</location>
        <topology evidence="1">Multi-pass membrane protein</topology>
    </subcellularLocation>
</comment>
<keyword evidence="4" id="KW-0677">Repeat</keyword>
<dbReference type="InterPro" id="IPR005170">
    <property type="entry name" value="Transptr-assoc_dom"/>
</dbReference>
<feature type="transmembrane region" description="Helical" evidence="8">
    <location>
        <begin position="6"/>
        <end position="27"/>
    </location>
</feature>
<dbReference type="InterPro" id="IPR044751">
    <property type="entry name" value="Ion_transp-like_CBS"/>
</dbReference>
<feature type="transmembrane region" description="Helical" evidence="8">
    <location>
        <begin position="170"/>
        <end position="188"/>
    </location>
</feature>
<name>A0A3B0UQ61_9ZZZZ</name>
<evidence type="ECO:0000256" key="4">
    <source>
        <dbReference type="ARBA" id="ARBA00022737"/>
    </source>
</evidence>
<keyword evidence="2" id="KW-1003">Cell membrane</keyword>
<dbReference type="GO" id="GO:0005886">
    <property type="term" value="C:plasma membrane"/>
    <property type="evidence" value="ECO:0007669"/>
    <property type="project" value="UniProtKB-SubCell"/>
</dbReference>
<keyword evidence="6" id="KW-0129">CBS domain</keyword>
<evidence type="ECO:0000259" key="10">
    <source>
        <dbReference type="PROSITE" id="PS51846"/>
    </source>
</evidence>
<keyword evidence="3 8" id="KW-0812">Transmembrane</keyword>
<dbReference type="PROSITE" id="PS51371">
    <property type="entry name" value="CBS"/>
    <property type="match status" value="1"/>
</dbReference>
<dbReference type="Gene3D" id="3.30.465.10">
    <property type="match status" value="1"/>
</dbReference>
<dbReference type="SUPFAM" id="SSF54631">
    <property type="entry name" value="CBS-domain pair"/>
    <property type="match status" value="1"/>
</dbReference>
<dbReference type="PANTHER" id="PTHR43099:SF4">
    <property type="entry name" value="INTEGRAL MEMBRANE PROTEIN"/>
    <property type="match status" value="1"/>
</dbReference>
<evidence type="ECO:0000256" key="8">
    <source>
        <dbReference type="SAM" id="Phobius"/>
    </source>
</evidence>
<keyword evidence="5 8" id="KW-1133">Transmembrane helix</keyword>
<dbReference type="PANTHER" id="PTHR43099">
    <property type="entry name" value="UPF0053 PROTEIN YRKA"/>
    <property type="match status" value="1"/>
</dbReference>
<dbReference type="Gene3D" id="3.10.580.10">
    <property type="entry name" value="CBS-domain"/>
    <property type="match status" value="1"/>
</dbReference>
<dbReference type="InterPro" id="IPR036318">
    <property type="entry name" value="FAD-bd_PCMH-like_sf"/>
</dbReference>
<organism evidence="11">
    <name type="scientific">hydrothermal vent metagenome</name>
    <dbReference type="NCBI Taxonomy" id="652676"/>
    <lineage>
        <taxon>unclassified sequences</taxon>
        <taxon>metagenomes</taxon>
        <taxon>ecological metagenomes</taxon>
    </lineage>
</organism>
<evidence type="ECO:0000256" key="1">
    <source>
        <dbReference type="ARBA" id="ARBA00004651"/>
    </source>
</evidence>
<dbReference type="SUPFAM" id="SSF56176">
    <property type="entry name" value="FAD-binding/transporter-associated domain-like"/>
    <property type="match status" value="1"/>
</dbReference>
<accession>A0A3B0UQ61</accession>
<evidence type="ECO:0000256" key="2">
    <source>
        <dbReference type="ARBA" id="ARBA00022475"/>
    </source>
</evidence>
<evidence type="ECO:0000259" key="9">
    <source>
        <dbReference type="PROSITE" id="PS51371"/>
    </source>
</evidence>
<dbReference type="GO" id="GO:0050660">
    <property type="term" value="F:flavin adenine dinucleotide binding"/>
    <property type="evidence" value="ECO:0007669"/>
    <property type="project" value="InterPro"/>
</dbReference>
<protein>
    <submittedName>
        <fullName evidence="11">Magnesium and cobalt efflux protein CorC</fullName>
    </submittedName>
</protein>
<proteinExistence type="predicted"/>
<dbReference type="EMBL" id="UOEU01000190">
    <property type="protein sequence ID" value="VAW31280.1"/>
    <property type="molecule type" value="Genomic_DNA"/>
</dbReference>
<dbReference type="Pfam" id="PF01595">
    <property type="entry name" value="CNNM"/>
    <property type="match status" value="1"/>
</dbReference>
<dbReference type="SMART" id="SM01091">
    <property type="entry name" value="CorC_HlyC"/>
    <property type="match status" value="1"/>
</dbReference>
<dbReference type="CDD" id="cd04590">
    <property type="entry name" value="CBS_pair_CorC_HlyC_assoc"/>
    <property type="match status" value="1"/>
</dbReference>
<evidence type="ECO:0000256" key="6">
    <source>
        <dbReference type="ARBA" id="ARBA00023122"/>
    </source>
</evidence>
<dbReference type="FunFam" id="3.10.580.10:FF:000002">
    <property type="entry name" value="Magnesium/cobalt efflux protein CorC"/>
    <property type="match status" value="1"/>
</dbReference>
<dbReference type="InterPro" id="IPR002550">
    <property type="entry name" value="CNNM"/>
</dbReference>
<evidence type="ECO:0000256" key="5">
    <source>
        <dbReference type="ARBA" id="ARBA00022989"/>
    </source>
</evidence>
<sequence length="468" mass="51785">MLTILTITAVVAIMIFFNGLYVAAEFATVSSRRTRVSQLAGQGNRMAKLLLPILQDSKKLDNYIATCQIGITISSLVLGAYGQNVIAQLLESPLTRLLTSLEPALASIGVTSTAGWTEPVATSIAITLVLAAITILQVVIGELFPKSVALQYPESVAIALAIPMRITQFVIKYTGLIALFNGSGNIILRFMKRPLREKSSHAHSPEEIELLMTESHEQDFLSDAERQLLRNTLRLRDLTAKQVMLHRTKLIAAPLGSKVAKLMQLSLDEGFSRIPLYGESIDDVSGFVHVKDLFRLYNEDSEDIASILREVVFVPETIPVLDLWKRLNTRRKYLAIVFDEYGGTVGLITFEDLIEEVFGELQDEFDNEMALIAKGKDGRIYLRADLLVTDVNEYLELQLPTDKADTLGGLVFSKLERPPTVGDKVAFGDITICVEVMADPGVSEVSIKMSLSEQVVEPFIEWEVEDHG</sequence>
<dbReference type="AlphaFoldDB" id="A0A3B0UQ61"/>
<dbReference type="InterPro" id="IPR051676">
    <property type="entry name" value="UPF0053_domain"/>
</dbReference>
<gene>
    <name evidence="11" type="ORF">MNBD_CHLOROFLEXI01-817</name>
</gene>
<dbReference type="PROSITE" id="PS51846">
    <property type="entry name" value="CNNM"/>
    <property type="match status" value="1"/>
</dbReference>
<feature type="domain" description="CNNM transmembrane" evidence="10">
    <location>
        <begin position="1"/>
        <end position="225"/>
    </location>
</feature>
<evidence type="ECO:0000256" key="7">
    <source>
        <dbReference type="ARBA" id="ARBA00023136"/>
    </source>
</evidence>
<keyword evidence="7 8" id="KW-0472">Membrane</keyword>
<dbReference type="InterPro" id="IPR000644">
    <property type="entry name" value="CBS_dom"/>
</dbReference>
<feature type="transmembrane region" description="Helical" evidence="8">
    <location>
        <begin position="120"/>
        <end position="140"/>
    </location>
</feature>
<dbReference type="Pfam" id="PF03471">
    <property type="entry name" value="CorC_HlyC"/>
    <property type="match status" value="1"/>
</dbReference>
<evidence type="ECO:0000313" key="11">
    <source>
        <dbReference type="EMBL" id="VAW31280.1"/>
    </source>
</evidence>